<evidence type="ECO:0000313" key="1">
    <source>
        <dbReference type="EMBL" id="KMY33139.1"/>
    </source>
</evidence>
<sequence>MHQTTKSTKCEIKPVLGTTTIEGTPKCIVTLYQFELKRLEHRTIVMVLHNLNLACRYADHIVAIHNQTVEMVQEVFGMEVAVSEDPFLELHYVSRKEKEGI</sequence>
<proteinExistence type="predicted"/>
<dbReference type="InterPro" id="IPR027417">
    <property type="entry name" value="P-loop_NTPase"/>
</dbReference>
<evidence type="ECO:0000313" key="2">
    <source>
        <dbReference type="Proteomes" id="UP000037326"/>
    </source>
</evidence>
<comment type="caution">
    <text evidence="1">The sequence shown here is derived from an EMBL/GenBank/DDBJ whole genome shotgun (WGS) entry which is preliminary data.</text>
</comment>
<organism evidence="1 2">
    <name type="scientific">Lysinibacillus xylanilyticus</name>
    <dbReference type="NCBI Taxonomy" id="582475"/>
    <lineage>
        <taxon>Bacteria</taxon>
        <taxon>Bacillati</taxon>
        <taxon>Bacillota</taxon>
        <taxon>Bacilli</taxon>
        <taxon>Bacillales</taxon>
        <taxon>Bacillaceae</taxon>
        <taxon>Lysinibacillus</taxon>
    </lineage>
</organism>
<accession>A0A0K9FF48</accession>
<dbReference type="PATRIC" id="fig|582475.4.peg.2434"/>
<dbReference type="AlphaFoldDB" id="A0A0K9FF48"/>
<name>A0A0K9FF48_9BACI</name>
<dbReference type="OrthoDB" id="5296765at2"/>
<dbReference type="Proteomes" id="UP000037326">
    <property type="component" value="Unassembled WGS sequence"/>
</dbReference>
<dbReference type="SUPFAM" id="SSF52540">
    <property type="entry name" value="P-loop containing nucleoside triphosphate hydrolases"/>
    <property type="match status" value="1"/>
</dbReference>
<reference evidence="2" key="1">
    <citation type="submission" date="2015-07" db="EMBL/GenBank/DDBJ databases">
        <authorList>
            <consortium name="Consortium for Microbial Forensics and Genomics (microFORGE)"/>
            <person name="Knight B.M."/>
            <person name="Roberts D.P."/>
            <person name="Lin D."/>
            <person name="Hari K."/>
            <person name="Fletcher J."/>
            <person name="Melcher U."/>
            <person name="Blagden T."/>
            <person name="Winegar R.A."/>
        </authorList>
    </citation>
    <scope>NUCLEOTIDE SEQUENCE [LARGE SCALE GENOMIC DNA]</scope>
    <source>
        <strain evidence="2">DSM 23493</strain>
    </source>
</reference>
<protein>
    <submittedName>
        <fullName evidence="1">Uncharacterized protein</fullName>
    </submittedName>
</protein>
<gene>
    <name evidence="1" type="ORF">ACZ11_13835</name>
</gene>
<dbReference type="EMBL" id="LFXJ01000005">
    <property type="protein sequence ID" value="KMY33139.1"/>
    <property type="molecule type" value="Genomic_DNA"/>
</dbReference>